<reference evidence="2" key="1">
    <citation type="submission" date="2016-02" db="EMBL/GenBank/DDBJ databases">
        <authorList>
            <person name="Schultz-Johansen M."/>
            <person name="Glaring M.A."/>
            <person name="Bech P.K."/>
            <person name="Stougaard P."/>
        </authorList>
    </citation>
    <scope>NUCLEOTIDE SEQUENCE [LARGE SCALE GENOMIC DNA]</scope>
    <source>
        <strain evidence="2">S66</strain>
    </source>
</reference>
<accession>A0A135ZYH0</accession>
<comment type="caution">
    <text evidence="1">The sequence shown here is derived from an EMBL/GenBank/DDBJ whole genome shotgun (WGS) entry which is preliminary data.</text>
</comment>
<dbReference type="Proteomes" id="UP000070299">
    <property type="component" value="Unassembled WGS sequence"/>
</dbReference>
<proteinExistence type="predicted"/>
<evidence type="ECO:0000313" key="1">
    <source>
        <dbReference type="EMBL" id="KXI28032.1"/>
    </source>
</evidence>
<organism evidence="1 2">
    <name type="scientific">Paraglaciecola hydrolytica</name>
    <dbReference type="NCBI Taxonomy" id="1799789"/>
    <lineage>
        <taxon>Bacteria</taxon>
        <taxon>Pseudomonadati</taxon>
        <taxon>Pseudomonadota</taxon>
        <taxon>Gammaproteobacteria</taxon>
        <taxon>Alteromonadales</taxon>
        <taxon>Alteromonadaceae</taxon>
        <taxon>Paraglaciecola</taxon>
    </lineage>
</organism>
<dbReference type="AlphaFoldDB" id="A0A135ZYH0"/>
<gene>
    <name evidence="1" type="ORF">AX660_18690</name>
</gene>
<keyword evidence="2" id="KW-1185">Reference proteome</keyword>
<evidence type="ECO:0000313" key="2">
    <source>
        <dbReference type="Proteomes" id="UP000070299"/>
    </source>
</evidence>
<dbReference type="OrthoDB" id="6392511at2"/>
<name>A0A135ZYH0_9ALTE</name>
<dbReference type="EMBL" id="LSNE01000008">
    <property type="protein sequence ID" value="KXI28032.1"/>
    <property type="molecule type" value="Genomic_DNA"/>
</dbReference>
<sequence>MEALNKKLALLLWAETENGEDDVALFIGILVFENNSYIFKRSEPPHPIIDNDWLGRIQPVANEQLETLNNAEFVLSLSVGNIKGSDSSFESFGLKWPL</sequence>
<protein>
    <submittedName>
        <fullName evidence="1">Uncharacterized protein</fullName>
    </submittedName>
</protein>